<evidence type="ECO:0000313" key="1">
    <source>
        <dbReference type="EMBL" id="KAK0481132.1"/>
    </source>
</evidence>
<accession>A0AA39PBG7</accession>
<comment type="caution">
    <text evidence="1">The sequence shown here is derived from an EMBL/GenBank/DDBJ whole genome shotgun (WGS) entry which is preliminary data.</text>
</comment>
<sequence length="144" mass="16701">MNRIDCQISKALWTYLHLEERYYLDICGSGLQGQQERGEHDTKNQLCIDSVKSDIIETKLNLLPSSSLYQSMECIVLVPEALKANPRAWHWEGSKGWFVWTMDTFLPRTAFDDILAMIRMVLTVRELIIMNLSDDDEKGVNFRS</sequence>
<gene>
    <name evidence="1" type="ORF">EDD18DRAFT_1113125</name>
</gene>
<dbReference type="Proteomes" id="UP001175228">
    <property type="component" value="Unassembled WGS sequence"/>
</dbReference>
<dbReference type="EMBL" id="JAUEPU010000074">
    <property type="protein sequence ID" value="KAK0481132.1"/>
    <property type="molecule type" value="Genomic_DNA"/>
</dbReference>
<proteinExistence type="predicted"/>
<dbReference type="AlphaFoldDB" id="A0AA39PBG7"/>
<evidence type="ECO:0000313" key="2">
    <source>
        <dbReference type="Proteomes" id="UP001175228"/>
    </source>
</evidence>
<organism evidence="1 2">
    <name type="scientific">Armillaria luteobubalina</name>
    <dbReference type="NCBI Taxonomy" id="153913"/>
    <lineage>
        <taxon>Eukaryota</taxon>
        <taxon>Fungi</taxon>
        <taxon>Dikarya</taxon>
        <taxon>Basidiomycota</taxon>
        <taxon>Agaricomycotina</taxon>
        <taxon>Agaricomycetes</taxon>
        <taxon>Agaricomycetidae</taxon>
        <taxon>Agaricales</taxon>
        <taxon>Marasmiineae</taxon>
        <taxon>Physalacriaceae</taxon>
        <taxon>Armillaria</taxon>
    </lineage>
</organism>
<reference evidence="1" key="1">
    <citation type="submission" date="2023-06" db="EMBL/GenBank/DDBJ databases">
        <authorList>
            <consortium name="Lawrence Berkeley National Laboratory"/>
            <person name="Ahrendt S."/>
            <person name="Sahu N."/>
            <person name="Indic B."/>
            <person name="Wong-Bajracharya J."/>
            <person name="Merenyi Z."/>
            <person name="Ke H.-M."/>
            <person name="Monk M."/>
            <person name="Kocsube S."/>
            <person name="Drula E."/>
            <person name="Lipzen A."/>
            <person name="Balint B."/>
            <person name="Henrissat B."/>
            <person name="Andreopoulos B."/>
            <person name="Martin F.M."/>
            <person name="Harder C.B."/>
            <person name="Rigling D."/>
            <person name="Ford K.L."/>
            <person name="Foster G.D."/>
            <person name="Pangilinan J."/>
            <person name="Papanicolaou A."/>
            <person name="Barry K."/>
            <person name="LaButti K."/>
            <person name="Viragh M."/>
            <person name="Koriabine M."/>
            <person name="Yan M."/>
            <person name="Riley R."/>
            <person name="Champramary S."/>
            <person name="Plett K.L."/>
            <person name="Tsai I.J."/>
            <person name="Slot J."/>
            <person name="Sipos G."/>
            <person name="Plett J."/>
            <person name="Nagy L.G."/>
            <person name="Grigoriev I.V."/>
        </authorList>
    </citation>
    <scope>NUCLEOTIDE SEQUENCE</scope>
    <source>
        <strain evidence="1">HWK02</strain>
    </source>
</reference>
<keyword evidence="2" id="KW-1185">Reference proteome</keyword>
<protein>
    <submittedName>
        <fullName evidence="1">Uncharacterized protein</fullName>
    </submittedName>
</protein>
<name>A0AA39PBG7_9AGAR</name>